<dbReference type="CDD" id="cd07762">
    <property type="entry name" value="CYTH-like_Pase_1"/>
    <property type="match status" value="1"/>
</dbReference>
<protein>
    <recommendedName>
        <fullName evidence="1">CYTH domain-containing protein</fullName>
    </recommendedName>
</protein>
<accession>K0IZD7</accession>
<dbReference type="RefSeq" id="WP_015010504.1">
    <property type="nucleotide sequence ID" value="NC_018704.1"/>
</dbReference>
<sequence length="191" mass="22515">MQQEMEFEAKNMLTEQEYNRVLNYFIQDQAQVQTQINYYFETDDLALRHHGSALRIREKNGQYVITLKQPQADGLLETHVKISAEIKDQWINEQPTRINQLEVILNQLGIDYQTLKYRGKLKTERIELNDDDITYVLDKSYYNGVVDYEIEVEATSFLQANSKLADFLTKYNIERKTTNNKIARFFQTLGA</sequence>
<dbReference type="HOGENOM" id="CLU_088898_1_0_9"/>
<dbReference type="SUPFAM" id="SSF55154">
    <property type="entry name" value="CYTH-like phosphatases"/>
    <property type="match status" value="1"/>
</dbReference>
<evidence type="ECO:0000313" key="3">
    <source>
        <dbReference type="Proteomes" id="UP000006294"/>
    </source>
</evidence>
<proteinExistence type="predicted"/>
<dbReference type="InterPro" id="IPR033469">
    <property type="entry name" value="CYTH-like_dom_sf"/>
</dbReference>
<dbReference type="eggNOG" id="COG4116">
    <property type="taxonomic scope" value="Bacteria"/>
</dbReference>
<dbReference type="KEGG" id="axl:AXY_17830"/>
<keyword evidence="3" id="KW-1185">Reference proteome</keyword>
<dbReference type="AlphaFoldDB" id="K0IZD7"/>
<reference evidence="2 3" key="1">
    <citation type="submission" date="2011-01" db="EMBL/GenBank/DDBJ databases">
        <title>Whole genome sequence of Amphibacillus xylinus NBRC 15112.</title>
        <authorList>
            <person name="Nakazawa H."/>
            <person name="Katano Y."/>
            <person name="Nakamura S."/>
            <person name="Sasagawa M."/>
            <person name="Fukada J."/>
            <person name="Arai T."/>
            <person name="Sasakura N."/>
            <person name="Mochizuki D."/>
            <person name="Hosoyama A."/>
            <person name="Harada K."/>
            <person name="Horikawa H."/>
            <person name="Kato Y."/>
            <person name="Harada T."/>
            <person name="Sasaki K."/>
            <person name="Sekiguchi M."/>
            <person name="Hodoyama M."/>
            <person name="Nishiko R."/>
            <person name="Narita H."/>
            <person name="Hanamaki A."/>
            <person name="Hata C."/>
            <person name="Konno Y."/>
            <person name="Niimura Y."/>
            <person name="Yamazaki S."/>
            <person name="Fujita N."/>
        </authorList>
    </citation>
    <scope>NUCLEOTIDE SEQUENCE [LARGE SCALE GENOMIC DNA]</scope>
    <source>
        <strain evidence="3">ATCC 51415 / DSM 6626 / JCM 7361 / LMG 17667 / NBRC 15112 / Ep01</strain>
    </source>
</reference>
<organism evidence="2 3">
    <name type="scientific">Amphibacillus xylanus (strain ATCC 51415 / DSM 6626 / JCM 7361 / LMG 17667 / NBRC 15112 / Ep01)</name>
    <dbReference type="NCBI Taxonomy" id="698758"/>
    <lineage>
        <taxon>Bacteria</taxon>
        <taxon>Bacillati</taxon>
        <taxon>Bacillota</taxon>
        <taxon>Bacilli</taxon>
        <taxon>Bacillales</taxon>
        <taxon>Bacillaceae</taxon>
        <taxon>Amphibacillus</taxon>
    </lineage>
</organism>
<dbReference type="PROSITE" id="PS51707">
    <property type="entry name" value="CYTH"/>
    <property type="match status" value="1"/>
</dbReference>
<dbReference type="InterPro" id="IPR023577">
    <property type="entry name" value="CYTH_domain"/>
</dbReference>
<evidence type="ECO:0000313" key="2">
    <source>
        <dbReference type="EMBL" id="BAM47915.1"/>
    </source>
</evidence>
<dbReference type="Proteomes" id="UP000006294">
    <property type="component" value="Chromosome"/>
</dbReference>
<dbReference type="STRING" id="698758.AXY_17830"/>
<dbReference type="Gene3D" id="2.40.320.10">
    <property type="entry name" value="Hypothetical Protein Pfu-838710-001"/>
    <property type="match status" value="1"/>
</dbReference>
<dbReference type="InterPro" id="IPR009195">
    <property type="entry name" value="Uncharacterised_YjbK"/>
</dbReference>
<dbReference type="EMBL" id="AP012050">
    <property type="protein sequence ID" value="BAM47915.1"/>
    <property type="molecule type" value="Genomic_DNA"/>
</dbReference>
<gene>
    <name evidence="2" type="ordered locus">AXY_17830</name>
</gene>
<feature type="domain" description="CYTH" evidence="1">
    <location>
        <begin position="4"/>
        <end position="191"/>
    </location>
</feature>
<name>K0IZD7_AMPXN</name>
<dbReference type="SMART" id="SM01118">
    <property type="entry name" value="CYTH"/>
    <property type="match status" value="1"/>
</dbReference>
<dbReference type="PIRSF" id="PIRSF012526">
    <property type="entry name" value="CYTH_UCP012526"/>
    <property type="match status" value="1"/>
</dbReference>
<evidence type="ECO:0000259" key="1">
    <source>
        <dbReference type="PROSITE" id="PS51707"/>
    </source>
</evidence>
<dbReference type="Pfam" id="PF01928">
    <property type="entry name" value="CYTH"/>
    <property type="match status" value="1"/>
</dbReference>
<dbReference type="OrthoDB" id="384378at2"/>